<feature type="region of interest" description="Disordered" evidence="1">
    <location>
        <begin position="1"/>
        <end position="20"/>
    </location>
</feature>
<organism evidence="2 3">
    <name type="scientific">Ramazzottius varieornatus</name>
    <name type="common">Water bear</name>
    <name type="synonym">Tardigrade</name>
    <dbReference type="NCBI Taxonomy" id="947166"/>
    <lineage>
        <taxon>Eukaryota</taxon>
        <taxon>Metazoa</taxon>
        <taxon>Ecdysozoa</taxon>
        <taxon>Tardigrada</taxon>
        <taxon>Eutardigrada</taxon>
        <taxon>Parachela</taxon>
        <taxon>Hypsibioidea</taxon>
        <taxon>Ramazzottiidae</taxon>
        <taxon>Ramazzottius</taxon>
    </lineage>
</organism>
<dbReference type="AlphaFoldDB" id="A0A1D1UWD7"/>
<comment type="caution">
    <text evidence="2">The sequence shown here is derived from an EMBL/GenBank/DDBJ whole genome shotgun (WGS) entry which is preliminary data.</text>
</comment>
<dbReference type="Proteomes" id="UP000186922">
    <property type="component" value="Unassembled WGS sequence"/>
</dbReference>
<evidence type="ECO:0000313" key="3">
    <source>
        <dbReference type="Proteomes" id="UP000186922"/>
    </source>
</evidence>
<name>A0A1D1UWD7_RAMVA</name>
<sequence>MSGNISNQGKQQTFTNERVNGQCRPTSGVYWIPIKAITRVNGQHHHITTATFLYKLFRVSQNHTQFHTSLSKQTFIRHSIEVTFKLSR</sequence>
<keyword evidence="3" id="KW-1185">Reference proteome</keyword>
<evidence type="ECO:0000313" key="2">
    <source>
        <dbReference type="EMBL" id="GAU93781.1"/>
    </source>
</evidence>
<accession>A0A1D1UWD7</accession>
<protein>
    <submittedName>
        <fullName evidence="2">Uncharacterized protein</fullName>
    </submittedName>
</protein>
<proteinExistence type="predicted"/>
<reference evidence="2 3" key="1">
    <citation type="journal article" date="2016" name="Nat. Commun.">
        <title>Extremotolerant tardigrade genome and improved radiotolerance of human cultured cells by tardigrade-unique protein.</title>
        <authorList>
            <person name="Hashimoto T."/>
            <person name="Horikawa D.D."/>
            <person name="Saito Y."/>
            <person name="Kuwahara H."/>
            <person name="Kozuka-Hata H."/>
            <person name="Shin-I T."/>
            <person name="Minakuchi Y."/>
            <person name="Ohishi K."/>
            <person name="Motoyama A."/>
            <person name="Aizu T."/>
            <person name="Enomoto A."/>
            <person name="Kondo K."/>
            <person name="Tanaka S."/>
            <person name="Hara Y."/>
            <person name="Koshikawa S."/>
            <person name="Sagara H."/>
            <person name="Miura T."/>
            <person name="Yokobori S."/>
            <person name="Miyagawa K."/>
            <person name="Suzuki Y."/>
            <person name="Kubo T."/>
            <person name="Oyama M."/>
            <person name="Kohara Y."/>
            <person name="Fujiyama A."/>
            <person name="Arakawa K."/>
            <person name="Katayama T."/>
            <person name="Toyoda A."/>
            <person name="Kunieda T."/>
        </authorList>
    </citation>
    <scope>NUCLEOTIDE SEQUENCE [LARGE SCALE GENOMIC DNA]</scope>
    <source>
        <strain evidence="2 3">YOKOZUNA-1</strain>
    </source>
</reference>
<dbReference type="EMBL" id="BDGG01000002">
    <property type="protein sequence ID" value="GAU93781.1"/>
    <property type="molecule type" value="Genomic_DNA"/>
</dbReference>
<gene>
    <name evidence="2" type="primary">RvY_05667-1</name>
    <name evidence="2" type="synonym">RvY_05667.1</name>
    <name evidence="2" type="ORF">RvY_05667</name>
</gene>
<evidence type="ECO:0000256" key="1">
    <source>
        <dbReference type="SAM" id="MobiDB-lite"/>
    </source>
</evidence>